<dbReference type="EMBL" id="CH445330">
    <property type="protein sequence ID" value="EDP89901.1"/>
    <property type="molecule type" value="Genomic_DNA"/>
</dbReference>
<dbReference type="InParanoid" id="A9JX42"/>
<proteinExistence type="predicted"/>
<reference evidence="2" key="1">
    <citation type="journal article" date="2007" name="Plant Cell">
        <title>Dothideomycete-plant interactions illuminated by genome sequencing and EST analysis of the wheat pathogen Stagonospora nodorum.</title>
        <authorList>
            <person name="Hane J.K."/>
            <person name="Lowe R.G."/>
            <person name="Solomon P.S."/>
            <person name="Tan K.C."/>
            <person name="Schoch C.L."/>
            <person name="Spatafora J.W."/>
            <person name="Crous P.W."/>
            <person name="Kodira C."/>
            <person name="Birren B.W."/>
            <person name="Galagan J.E."/>
            <person name="Torriani S.F."/>
            <person name="McDonald B.A."/>
            <person name="Oliver R.P."/>
        </authorList>
    </citation>
    <scope>NUCLEOTIDE SEQUENCE [LARGE SCALE GENOMIC DNA]</scope>
    <source>
        <strain evidence="2">SN15 / ATCC MYA-4574 / FGSC 10173</strain>
    </source>
</reference>
<dbReference type="AlphaFoldDB" id="A9JX42"/>
<gene>
    <name evidence="1" type="ORF">SNOG_20045</name>
</gene>
<dbReference type="KEGG" id="pno:SNOG_20045"/>
<dbReference type="RefSeq" id="XP_001795034.1">
    <property type="nucleotide sequence ID" value="XM_001794982.1"/>
</dbReference>
<protein>
    <submittedName>
        <fullName evidence="1">Uncharacterized protein</fullName>
    </submittedName>
</protein>
<accession>A9JX42</accession>
<dbReference type="GeneID" id="5971902"/>
<name>A9JX42_PHANO</name>
<evidence type="ECO:0000313" key="1">
    <source>
        <dbReference type="EMBL" id="EDP89901.1"/>
    </source>
</evidence>
<sequence>MESDSEASDTRSASFQNVIGEWNDTAGLLSPRCAAMPGWIDFMGGVDRGWEACPR</sequence>
<evidence type="ECO:0000313" key="2">
    <source>
        <dbReference type="Proteomes" id="UP000001055"/>
    </source>
</evidence>
<organism evidence="1 2">
    <name type="scientific">Phaeosphaeria nodorum (strain SN15 / ATCC MYA-4574 / FGSC 10173)</name>
    <name type="common">Glume blotch fungus</name>
    <name type="synonym">Parastagonospora nodorum</name>
    <dbReference type="NCBI Taxonomy" id="321614"/>
    <lineage>
        <taxon>Eukaryota</taxon>
        <taxon>Fungi</taxon>
        <taxon>Dikarya</taxon>
        <taxon>Ascomycota</taxon>
        <taxon>Pezizomycotina</taxon>
        <taxon>Dothideomycetes</taxon>
        <taxon>Pleosporomycetidae</taxon>
        <taxon>Pleosporales</taxon>
        <taxon>Pleosporineae</taxon>
        <taxon>Phaeosphaeriaceae</taxon>
        <taxon>Parastagonospora</taxon>
    </lineage>
</organism>
<dbReference type="Proteomes" id="UP000001055">
    <property type="component" value="Unassembled WGS sequence"/>
</dbReference>